<reference evidence="1 2" key="1">
    <citation type="submission" date="2014-11" db="EMBL/GenBank/DDBJ databases">
        <authorList>
            <person name="Zhu J."/>
            <person name="Qi W."/>
            <person name="Song R."/>
        </authorList>
    </citation>
    <scope>NUCLEOTIDE SEQUENCE [LARGE SCALE GENOMIC DNA]</scope>
</reference>
<protein>
    <submittedName>
        <fullName evidence="1">Uncharacterized protein</fullName>
    </submittedName>
</protein>
<sequence>MTMLSQRLLRSSVPRLRAAGASCRFFTSLSTPPPSARPLSASFHGIDSATPAALRTADGLQQDLPHGDLTAQGGVGLTGVAAMGGPILIAPPGAGSNPLGENIVFLWGDYFEKLFKQVGEADHNAETLQLFAEFSLIYMLVHLLYLEPVRVRERMQQYAASWKVGHHIRSHRLLNPLKKDHQQLMIEARQAADQLTGWKKQMYDLTGKVEINNK</sequence>
<gene>
    <name evidence="1" type="ORF">Vbra_11135</name>
</gene>
<dbReference type="AlphaFoldDB" id="A0A0G4EBJ7"/>
<dbReference type="InParanoid" id="A0A0G4EBJ7"/>
<evidence type="ECO:0000313" key="2">
    <source>
        <dbReference type="Proteomes" id="UP000041254"/>
    </source>
</evidence>
<proteinExistence type="predicted"/>
<evidence type="ECO:0000313" key="1">
    <source>
        <dbReference type="EMBL" id="CEL92898.1"/>
    </source>
</evidence>
<dbReference type="Proteomes" id="UP000041254">
    <property type="component" value="Unassembled WGS sequence"/>
</dbReference>
<dbReference type="VEuPathDB" id="CryptoDB:Vbra_11135"/>
<keyword evidence="2" id="KW-1185">Reference proteome</keyword>
<organism evidence="1 2">
    <name type="scientific">Vitrella brassicaformis (strain CCMP3155)</name>
    <dbReference type="NCBI Taxonomy" id="1169540"/>
    <lineage>
        <taxon>Eukaryota</taxon>
        <taxon>Sar</taxon>
        <taxon>Alveolata</taxon>
        <taxon>Colpodellida</taxon>
        <taxon>Vitrellaceae</taxon>
        <taxon>Vitrella</taxon>
    </lineage>
</organism>
<name>A0A0G4EBJ7_VITBC</name>
<dbReference type="EMBL" id="CDMY01000117">
    <property type="protein sequence ID" value="CEL92898.1"/>
    <property type="molecule type" value="Genomic_DNA"/>
</dbReference>
<accession>A0A0G4EBJ7</accession>